<evidence type="ECO:0000313" key="2">
    <source>
        <dbReference type="EMBL" id="AEB95503.1"/>
    </source>
</evidence>
<dbReference type="GeneID" id="10493589"/>
<reference evidence="2 3" key="1">
    <citation type="journal article" date="2011" name="J. Bacteriol.">
        <title>Complete genome sequence of Metallosphaera cuprina, a metal sulfide-oxidizing archaeon from a hot spring.</title>
        <authorList>
            <person name="Liu L.J."/>
            <person name="You X.Y."/>
            <person name="Zheng H."/>
            <person name="Wang S."/>
            <person name="Jiang C.Y."/>
            <person name="Liu S.J."/>
        </authorList>
    </citation>
    <scope>NUCLEOTIDE SEQUENCE [LARGE SCALE GENOMIC DNA]</scope>
    <source>
        <strain evidence="2 3">Ar-4</strain>
    </source>
</reference>
<gene>
    <name evidence="2" type="ordered locus">Mcup_1400</name>
</gene>
<dbReference type="HOGENOM" id="CLU_1987615_0_0_2"/>
<accession>F4FYK5</accession>
<name>F4FYK5_METCR</name>
<dbReference type="KEGG" id="mcn:Mcup_1400"/>
<dbReference type="PATRIC" id="fig|1006006.8.peg.1394"/>
<proteinExistence type="predicted"/>
<evidence type="ECO:0000313" key="3">
    <source>
        <dbReference type="Proteomes" id="UP000007812"/>
    </source>
</evidence>
<dbReference type="AlphaFoldDB" id="F4FYK5"/>
<organism evidence="2 3">
    <name type="scientific">Metallosphaera cuprina (strain Ar-4)</name>
    <dbReference type="NCBI Taxonomy" id="1006006"/>
    <lineage>
        <taxon>Archaea</taxon>
        <taxon>Thermoproteota</taxon>
        <taxon>Thermoprotei</taxon>
        <taxon>Sulfolobales</taxon>
        <taxon>Sulfolobaceae</taxon>
        <taxon>Metallosphaera</taxon>
    </lineage>
</organism>
<feature type="domain" description="DUF5751" evidence="1">
    <location>
        <begin position="10"/>
        <end position="125"/>
    </location>
</feature>
<dbReference type="Proteomes" id="UP000007812">
    <property type="component" value="Chromosome"/>
</dbReference>
<dbReference type="Gene3D" id="3.40.50.11100">
    <property type="match status" value="1"/>
</dbReference>
<protein>
    <recommendedName>
        <fullName evidence="1">DUF5751 domain-containing protein</fullName>
    </recommendedName>
</protein>
<dbReference type="Pfam" id="PF19025">
    <property type="entry name" value="DUF5751"/>
    <property type="match status" value="1"/>
</dbReference>
<evidence type="ECO:0000259" key="1">
    <source>
        <dbReference type="Pfam" id="PF19025"/>
    </source>
</evidence>
<dbReference type="RefSeq" id="WP_013738001.1">
    <property type="nucleotide sequence ID" value="NC_015435.1"/>
</dbReference>
<dbReference type="OrthoDB" id="38717at2157"/>
<dbReference type="EMBL" id="CP002656">
    <property type="protein sequence ID" value="AEB95503.1"/>
    <property type="molecule type" value="Genomic_DNA"/>
</dbReference>
<dbReference type="InterPro" id="IPR043963">
    <property type="entry name" value="DUF5751"/>
</dbReference>
<dbReference type="STRING" id="1006006.Mcup_1400"/>
<dbReference type="eggNOG" id="arCOG05958">
    <property type="taxonomic scope" value="Archaea"/>
</dbReference>
<sequence>MDLRNKSLLVLVQVREETLADVFRKAMRDARTAGFRKVMINVISSLPHWQVLANCREAILDNIDLGLELFVWNPGDVEKMVDKYIQAKPDGLTVYCDEDNRFSMVKLVSNLPDSLKTGIVKDNCK</sequence>
<keyword evidence="3" id="KW-1185">Reference proteome</keyword>